<organism evidence="1 2">
    <name type="scientific">Physcomitrium patens</name>
    <name type="common">Spreading-leaved earth moss</name>
    <name type="synonym">Physcomitrella patens</name>
    <dbReference type="NCBI Taxonomy" id="3218"/>
    <lineage>
        <taxon>Eukaryota</taxon>
        <taxon>Viridiplantae</taxon>
        <taxon>Streptophyta</taxon>
        <taxon>Embryophyta</taxon>
        <taxon>Bryophyta</taxon>
        <taxon>Bryophytina</taxon>
        <taxon>Bryopsida</taxon>
        <taxon>Funariidae</taxon>
        <taxon>Funariales</taxon>
        <taxon>Funariaceae</taxon>
        <taxon>Physcomitrium</taxon>
    </lineage>
</organism>
<keyword evidence="2" id="KW-1185">Reference proteome</keyword>
<sequence length="25" mass="2774">MLLEPQFLLEASCDQAEVVLATSEH</sequence>
<evidence type="ECO:0000313" key="1">
    <source>
        <dbReference type="EnsemblPlants" id="Pp3c9_14340V3.2"/>
    </source>
</evidence>
<dbReference type="EnsemblPlants" id="Pp3c9_14340V3.2">
    <property type="protein sequence ID" value="Pp3c9_14340V3.2"/>
    <property type="gene ID" value="Pp3c9_14340"/>
</dbReference>
<dbReference type="AlphaFoldDB" id="A0A7I4EHP1"/>
<name>A0A7I4EHP1_PHYPA</name>
<dbReference type="Proteomes" id="UP000006727">
    <property type="component" value="Chromosome 9"/>
</dbReference>
<reference evidence="1" key="3">
    <citation type="submission" date="2020-12" db="UniProtKB">
        <authorList>
            <consortium name="EnsemblPlants"/>
        </authorList>
    </citation>
    <scope>IDENTIFICATION</scope>
</reference>
<proteinExistence type="predicted"/>
<reference evidence="1 2" key="1">
    <citation type="journal article" date="2008" name="Science">
        <title>The Physcomitrella genome reveals evolutionary insights into the conquest of land by plants.</title>
        <authorList>
            <person name="Rensing S."/>
            <person name="Lang D."/>
            <person name="Zimmer A."/>
            <person name="Terry A."/>
            <person name="Salamov A."/>
            <person name="Shapiro H."/>
            <person name="Nishiyama T."/>
            <person name="Perroud P.-F."/>
            <person name="Lindquist E."/>
            <person name="Kamisugi Y."/>
            <person name="Tanahashi T."/>
            <person name="Sakakibara K."/>
            <person name="Fujita T."/>
            <person name="Oishi K."/>
            <person name="Shin-I T."/>
            <person name="Kuroki Y."/>
            <person name="Toyoda A."/>
            <person name="Suzuki Y."/>
            <person name="Hashimoto A."/>
            <person name="Yamaguchi K."/>
            <person name="Sugano A."/>
            <person name="Kohara Y."/>
            <person name="Fujiyama A."/>
            <person name="Anterola A."/>
            <person name="Aoki S."/>
            <person name="Ashton N."/>
            <person name="Barbazuk W.B."/>
            <person name="Barker E."/>
            <person name="Bennetzen J."/>
            <person name="Bezanilla M."/>
            <person name="Blankenship R."/>
            <person name="Cho S.H."/>
            <person name="Dutcher S."/>
            <person name="Estelle M."/>
            <person name="Fawcett J.A."/>
            <person name="Gundlach H."/>
            <person name="Hanada K."/>
            <person name="Heyl A."/>
            <person name="Hicks K.A."/>
            <person name="Hugh J."/>
            <person name="Lohr M."/>
            <person name="Mayer K."/>
            <person name="Melkozernov A."/>
            <person name="Murata T."/>
            <person name="Nelson D."/>
            <person name="Pils B."/>
            <person name="Prigge M."/>
            <person name="Reiss B."/>
            <person name="Renner T."/>
            <person name="Rombauts S."/>
            <person name="Rushton P."/>
            <person name="Sanderfoot A."/>
            <person name="Schween G."/>
            <person name="Shiu S.-H."/>
            <person name="Stueber K."/>
            <person name="Theodoulou F.L."/>
            <person name="Tu H."/>
            <person name="Van de Peer Y."/>
            <person name="Verrier P.J."/>
            <person name="Waters E."/>
            <person name="Wood A."/>
            <person name="Yang L."/>
            <person name="Cove D."/>
            <person name="Cuming A."/>
            <person name="Hasebe M."/>
            <person name="Lucas S."/>
            <person name="Mishler D.B."/>
            <person name="Reski R."/>
            <person name="Grigoriev I."/>
            <person name="Quatrano R.S."/>
            <person name="Boore J.L."/>
        </authorList>
    </citation>
    <scope>NUCLEOTIDE SEQUENCE [LARGE SCALE GENOMIC DNA]</scope>
    <source>
        <strain evidence="1 2">cv. Gransden 2004</strain>
    </source>
</reference>
<dbReference type="EMBL" id="ABEU02000009">
    <property type="status" value="NOT_ANNOTATED_CDS"/>
    <property type="molecule type" value="Genomic_DNA"/>
</dbReference>
<dbReference type="Gramene" id="Pp3c9_14340V3.2">
    <property type="protein sequence ID" value="Pp3c9_14340V3.2"/>
    <property type="gene ID" value="Pp3c9_14340"/>
</dbReference>
<reference evidence="1 2" key="2">
    <citation type="journal article" date="2018" name="Plant J.">
        <title>The Physcomitrella patens chromosome-scale assembly reveals moss genome structure and evolution.</title>
        <authorList>
            <person name="Lang D."/>
            <person name="Ullrich K.K."/>
            <person name="Murat F."/>
            <person name="Fuchs J."/>
            <person name="Jenkins J."/>
            <person name="Haas F.B."/>
            <person name="Piednoel M."/>
            <person name="Gundlach H."/>
            <person name="Van Bel M."/>
            <person name="Meyberg R."/>
            <person name="Vives C."/>
            <person name="Morata J."/>
            <person name="Symeonidi A."/>
            <person name="Hiss M."/>
            <person name="Muchero W."/>
            <person name="Kamisugi Y."/>
            <person name="Saleh O."/>
            <person name="Blanc G."/>
            <person name="Decker E.L."/>
            <person name="van Gessel N."/>
            <person name="Grimwood J."/>
            <person name="Hayes R.D."/>
            <person name="Graham S.W."/>
            <person name="Gunter L.E."/>
            <person name="McDaniel S.F."/>
            <person name="Hoernstein S.N.W."/>
            <person name="Larsson A."/>
            <person name="Li F.W."/>
            <person name="Perroud P.F."/>
            <person name="Phillips J."/>
            <person name="Ranjan P."/>
            <person name="Rokshar D.S."/>
            <person name="Rothfels C.J."/>
            <person name="Schneider L."/>
            <person name="Shu S."/>
            <person name="Stevenson D.W."/>
            <person name="Thummler F."/>
            <person name="Tillich M."/>
            <person name="Villarreal Aguilar J.C."/>
            <person name="Widiez T."/>
            <person name="Wong G.K."/>
            <person name="Wymore A."/>
            <person name="Zhang Y."/>
            <person name="Zimmer A.D."/>
            <person name="Quatrano R.S."/>
            <person name="Mayer K.F.X."/>
            <person name="Goodstein D."/>
            <person name="Casacuberta J.M."/>
            <person name="Vandepoele K."/>
            <person name="Reski R."/>
            <person name="Cuming A.C."/>
            <person name="Tuskan G.A."/>
            <person name="Maumus F."/>
            <person name="Salse J."/>
            <person name="Schmutz J."/>
            <person name="Rensing S.A."/>
        </authorList>
    </citation>
    <scope>NUCLEOTIDE SEQUENCE [LARGE SCALE GENOMIC DNA]</scope>
    <source>
        <strain evidence="1 2">cv. Gransden 2004</strain>
    </source>
</reference>
<accession>A0A7I4EHP1</accession>
<protein>
    <submittedName>
        <fullName evidence="1">Uncharacterized protein</fullName>
    </submittedName>
</protein>
<evidence type="ECO:0000313" key="2">
    <source>
        <dbReference type="Proteomes" id="UP000006727"/>
    </source>
</evidence>